<dbReference type="EMBL" id="CP029480">
    <property type="protein sequence ID" value="AWV99072.1"/>
    <property type="molecule type" value="Genomic_DNA"/>
</dbReference>
<proteinExistence type="predicted"/>
<keyword evidence="3" id="KW-1185">Reference proteome</keyword>
<protein>
    <recommendedName>
        <fullName evidence="4">Oxygen tolerance</fullName>
    </recommendedName>
</protein>
<evidence type="ECO:0008006" key="4">
    <source>
        <dbReference type="Google" id="ProtNLM"/>
    </source>
</evidence>
<dbReference type="RefSeq" id="WP_111372265.1">
    <property type="nucleotide sequence ID" value="NZ_CP029480.1"/>
</dbReference>
<evidence type="ECO:0000256" key="1">
    <source>
        <dbReference type="SAM" id="Phobius"/>
    </source>
</evidence>
<name>A0A2Z4GCP1_9BACT</name>
<dbReference type="InterPro" id="IPR025738">
    <property type="entry name" value="BatD"/>
</dbReference>
<dbReference type="PANTHER" id="PTHR40940:SF2">
    <property type="entry name" value="BATD"/>
    <property type="match status" value="1"/>
</dbReference>
<reference evidence="2 3" key="1">
    <citation type="submission" date="2018-05" db="EMBL/GenBank/DDBJ databases">
        <title>Complete genome sequence of Arcticibacterium luteifluviistationis SM1504T, a cytophagaceae bacterium isolated from Arctic surface seawater.</title>
        <authorList>
            <person name="Li Y."/>
            <person name="Qin Q.-L."/>
        </authorList>
    </citation>
    <scope>NUCLEOTIDE SEQUENCE [LARGE SCALE GENOMIC DNA]</scope>
    <source>
        <strain evidence="2 3">SM1504</strain>
    </source>
</reference>
<dbReference type="AlphaFoldDB" id="A0A2Z4GCP1"/>
<gene>
    <name evidence="2" type="ORF">DJ013_13215</name>
</gene>
<sequence length="458" mass="52225">MRWIHTCLLMLIGLSGICQEGSDISISTSSKALEVGDVFSIKIYIRGTQNSNVKAFPQIEGFQKEGRSVSHANVKVENKTILQHIVTQNYKAVRWGTFDLPAYEFSVNGKLVMLEADELTVSNSENPTDTELVDTLITNEDALLFLFVDKSNIVVGEGFRVNLAFYVSDDNTASWEFPKNLTQQINQISNQLKPDNCLESRREIIDIKPEPAVIKGKNYIKYKFFESVYYPLSEKDIVLSSARLNMDKVSVGSDSSRVVEVRSFFSRGYSINVSALPEHPLKDRVAVGTFKLKELSKLGAVKTGKILSYSINIKGEGNVKTMLFDKPENDQNFDFYPPQTEHTQTEGYMSGEKTFTFKVFPKDSGYFDMGNYFYWVYYDTQKQEYDTLKANQSLMVTGQRIETSAVNSKGVYDNIEQRSISERSINYRSIVKVSINVLLFLMLVGMLFIFDFRRQRRE</sequence>
<dbReference type="KEGG" id="als:DJ013_13215"/>
<dbReference type="Proteomes" id="UP000249873">
    <property type="component" value="Chromosome"/>
</dbReference>
<keyword evidence="1" id="KW-0812">Transmembrane</keyword>
<accession>A0A2Z4GCP1</accession>
<dbReference type="OrthoDB" id="2079210at2"/>
<keyword evidence="1" id="KW-1133">Transmembrane helix</keyword>
<feature type="transmembrane region" description="Helical" evidence="1">
    <location>
        <begin position="433"/>
        <end position="452"/>
    </location>
</feature>
<evidence type="ECO:0000313" key="2">
    <source>
        <dbReference type="EMBL" id="AWV99072.1"/>
    </source>
</evidence>
<keyword evidence="1" id="KW-0472">Membrane</keyword>
<evidence type="ECO:0000313" key="3">
    <source>
        <dbReference type="Proteomes" id="UP000249873"/>
    </source>
</evidence>
<dbReference type="PANTHER" id="PTHR40940">
    <property type="entry name" value="PROTEIN BATD-RELATED"/>
    <property type="match status" value="1"/>
</dbReference>
<organism evidence="2 3">
    <name type="scientific">Arcticibacterium luteifluviistationis</name>
    <dbReference type="NCBI Taxonomy" id="1784714"/>
    <lineage>
        <taxon>Bacteria</taxon>
        <taxon>Pseudomonadati</taxon>
        <taxon>Bacteroidota</taxon>
        <taxon>Cytophagia</taxon>
        <taxon>Cytophagales</taxon>
        <taxon>Leadbetterellaceae</taxon>
        <taxon>Arcticibacterium</taxon>
    </lineage>
</organism>